<dbReference type="EMBL" id="JAEVFJ010000014">
    <property type="protein sequence ID" value="KAH8100951.1"/>
    <property type="molecule type" value="Genomic_DNA"/>
</dbReference>
<dbReference type="SUPFAM" id="SSF52540">
    <property type="entry name" value="P-loop containing nucleoside triphosphate hydrolases"/>
    <property type="match status" value="1"/>
</dbReference>
<name>A0A8K0UQ02_9AGAR</name>
<evidence type="ECO:0000313" key="7">
    <source>
        <dbReference type="Proteomes" id="UP000813824"/>
    </source>
</evidence>
<proteinExistence type="inferred from homology"/>
<dbReference type="GO" id="GO:0003924">
    <property type="term" value="F:GTPase activity"/>
    <property type="evidence" value="ECO:0007669"/>
    <property type="project" value="UniProtKB-UniRule"/>
</dbReference>
<organism evidence="6 7">
    <name type="scientific">Cristinia sonorae</name>
    <dbReference type="NCBI Taxonomy" id="1940300"/>
    <lineage>
        <taxon>Eukaryota</taxon>
        <taxon>Fungi</taxon>
        <taxon>Dikarya</taxon>
        <taxon>Basidiomycota</taxon>
        <taxon>Agaricomycotina</taxon>
        <taxon>Agaricomycetes</taxon>
        <taxon>Agaricomycetidae</taxon>
        <taxon>Agaricales</taxon>
        <taxon>Pleurotineae</taxon>
        <taxon>Stephanosporaceae</taxon>
        <taxon>Cristinia</taxon>
    </lineage>
</organism>
<dbReference type="GO" id="GO:1990131">
    <property type="term" value="C:Gtr1-Gtr2 GTPase complex"/>
    <property type="evidence" value="ECO:0007669"/>
    <property type="project" value="UniProtKB-UniRule"/>
</dbReference>
<evidence type="ECO:0000256" key="3">
    <source>
        <dbReference type="ARBA" id="ARBA00023134"/>
    </source>
</evidence>
<comment type="function">
    <text evidence="4">GTPase involved in activation of the TORC1 signaling pathway, which promotes growth and represses autophagy in nutrient-rich conditions.</text>
</comment>
<dbReference type="GO" id="GO:0005634">
    <property type="term" value="C:nucleus"/>
    <property type="evidence" value="ECO:0007669"/>
    <property type="project" value="TreeGrafter"/>
</dbReference>
<sequence>MATSNGYGSISTTNLTTSPRVNGDADTIIRTKILLLGLRRSGKTSIYEHLFNDLSTKQTFYLEMTTKVTRHTDDTAIPLEIWDCPGNINLESIDAPLSQFSTLIFVIDIQDLYQQPIAKLVDCVVAVYQENPNMNLEVFVHKGDALSEDYKWENFRHIQSRVLDELIDVSPEYEQINMNFHLTSIYDHSLREAFSKVLQRLVDSLPAYEELINVFCANSQSSKAFLFDTKSRLYIATDNSPVDPQDFGLCSDYLQMLNAFGPLYRSISASPPRHRVVEPLAEPSPGPSPDTSPVGHLSVASSASQTPKVQVFPIPSASPTPPQGGSSSSSSIQHESLPGAHQKPKQLFYPSASTSLLPSSSTARTLTYYLITPRLALLALLPTSVFEERRGLVEYNVVFLREGVQEICEVEEEARRG</sequence>
<dbReference type="GO" id="GO:0005525">
    <property type="term" value="F:GTP binding"/>
    <property type="evidence" value="ECO:0007669"/>
    <property type="project" value="UniProtKB-UniRule"/>
</dbReference>
<dbReference type="InterPro" id="IPR006762">
    <property type="entry name" value="Gtr1_RagA"/>
</dbReference>
<evidence type="ECO:0000313" key="6">
    <source>
        <dbReference type="EMBL" id="KAH8100951.1"/>
    </source>
</evidence>
<feature type="compositionally biased region" description="Polar residues" evidence="5">
    <location>
        <begin position="299"/>
        <end position="308"/>
    </location>
</feature>
<comment type="subunit">
    <text evidence="4">Component of the GSE complex.</text>
</comment>
<keyword evidence="3 4" id="KW-0342">GTP-binding</keyword>
<dbReference type="InterPro" id="IPR027417">
    <property type="entry name" value="P-loop_NTPase"/>
</dbReference>
<evidence type="ECO:0000256" key="5">
    <source>
        <dbReference type="SAM" id="MobiDB-lite"/>
    </source>
</evidence>
<dbReference type="PANTHER" id="PTHR11259:SF2">
    <property type="entry name" value="GH16429P"/>
    <property type="match status" value="1"/>
</dbReference>
<dbReference type="GO" id="GO:0009267">
    <property type="term" value="P:cellular response to starvation"/>
    <property type="evidence" value="ECO:0007669"/>
    <property type="project" value="TreeGrafter"/>
</dbReference>
<dbReference type="OrthoDB" id="26136at2759"/>
<comment type="caution">
    <text evidence="6">The sequence shown here is derived from an EMBL/GenBank/DDBJ whole genome shotgun (WGS) entry which is preliminary data.</text>
</comment>
<keyword evidence="2 4" id="KW-0547">Nucleotide-binding</keyword>
<dbReference type="GO" id="GO:0000329">
    <property type="term" value="C:fungal-type vacuole membrane"/>
    <property type="evidence" value="ECO:0007669"/>
    <property type="project" value="TreeGrafter"/>
</dbReference>
<reference evidence="6" key="1">
    <citation type="journal article" date="2021" name="New Phytol.">
        <title>Evolutionary innovations through gain and loss of genes in the ectomycorrhizal Boletales.</title>
        <authorList>
            <person name="Wu G."/>
            <person name="Miyauchi S."/>
            <person name="Morin E."/>
            <person name="Kuo A."/>
            <person name="Drula E."/>
            <person name="Varga T."/>
            <person name="Kohler A."/>
            <person name="Feng B."/>
            <person name="Cao Y."/>
            <person name="Lipzen A."/>
            <person name="Daum C."/>
            <person name="Hundley H."/>
            <person name="Pangilinan J."/>
            <person name="Johnson J."/>
            <person name="Barry K."/>
            <person name="LaButti K."/>
            <person name="Ng V."/>
            <person name="Ahrendt S."/>
            <person name="Min B."/>
            <person name="Choi I.G."/>
            <person name="Park H."/>
            <person name="Plett J.M."/>
            <person name="Magnuson J."/>
            <person name="Spatafora J.W."/>
            <person name="Nagy L.G."/>
            <person name="Henrissat B."/>
            <person name="Grigoriev I.V."/>
            <person name="Yang Z.L."/>
            <person name="Xu J."/>
            <person name="Martin F.M."/>
        </authorList>
    </citation>
    <scope>NUCLEOTIDE SEQUENCE</scope>
    <source>
        <strain evidence="6">KKN 215</strain>
    </source>
</reference>
<dbReference type="GO" id="GO:1904263">
    <property type="term" value="P:positive regulation of TORC1 signaling"/>
    <property type="evidence" value="ECO:0007669"/>
    <property type="project" value="TreeGrafter"/>
</dbReference>
<gene>
    <name evidence="6" type="ORF">BXZ70DRAFT_1064534</name>
</gene>
<dbReference type="GO" id="GO:0010507">
    <property type="term" value="P:negative regulation of autophagy"/>
    <property type="evidence" value="ECO:0007669"/>
    <property type="project" value="TreeGrafter"/>
</dbReference>
<accession>A0A8K0UQ02</accession>
<dbReference type="Gene3D" id="3.40.50.300">
    <property type="entry name" value="P-loop containing nucleotide triphosphate hydrolases"/>
    <property type="match status" value="1"/>
</dbReference>
<dbReference type="Pfam" id="PF04670">
    <property type="entry name" value="Gtr1_RagA"/>
    <property type="match status" value="1"/>
</dbReference>
<dbReference type="AlphaFoldDB" id="A0A8K0UQ02"/>
<comment type="similarity">
    <text evidence="1 4">Belongs to the GTR/RAG GTP-binding protein family.</text>
</comment>
<evidence type="ECO:0000256" key="1">
    <source>
        <dbReference type="ARBA" id="ARBA00007756"/>
    </source>
</evidence>
<dbReference type="Proteomes" id="UP000813824">
    <property type="component" value="Unassembled WGS sequence"/>
</dbReference>
<keyword evidence="7" id="KW-1185">Reference proteome</keyword>
<dbReference type="PANTHER" id="PTHR11259">
    <property type="entry name" value="RAS-RELATED GTP BINDING RAG/GTR YEAST"/>
    <property type="match status" value="1"/>
</dbReference>
<feature type="region of interest" description="Disordered" evidence="5">
    <location>
        <begin position="276"/>
        <end position="345"/>
    </location>
</feature>
<evidence type="ECO:0000256" key="2">
    <source>
        <dbReference type="ARBA" id="ARBA00022741"/>
    </source>
</evidence>
<dbReference type="Gene3D" id="3.30.450.190">
    <property type="match status" value="1"/>
</dbReference>
<protein>
    <recommendedName>
        <fullName evidence="4">GTP-binding protein</fullName>
    </recommendedName>
</protein>
<evidence type="ECO:0000256" key="4">
    <source>
        <dbReference type="RuleBase" id="RU367014"/>
    </source>
</evidence>